<gene>
    <name evidence="2" type="ORF">FNK824_LOCUS40496</name>
</gene>
<comment type="caution">
    <text evidence="2">The sequence shown here is derived from an EMBL/GenBank/DDBJ whole genome shotgun (WGS) entry which is preliminary data.</text>
</comment>
<feature type="non-terminal residue" evidence="2">
    <location>
        <position position="1"/>
    </location>
</feature>
<accession>A0A820HLV0</accession>
<organism evidence="2 3">
    <name type="scientific">Rotaria sordida</name>
    <dbReference type="NCBI Taxonomy" id="392033"/>
    <lineage>
        <taxon>Eukaryota</taxon>
        <taxon>Metazoa</taxon>
        <taxon>Spiralia</taxon>
        <taxon>Gnathifera</taxon>
        <taxon>Rotifera</taxon>
        <taxon>Eurotatoria</taxon>
        <taxon>Bdelloidea</taxon>
        <taxon>Philodinida</taxon>
        <taxon>Philodinidae</taxon>
        <taxon>Rotaria</taxon>
    </lineage>
</organism>
<reference evidence="2" key="1">
    <citation type="submission" date="2021-02" db="EMBL/GenBank/DDBJ databases">
        <authorList>
            <person name="Nowell W R."/>
        </authorList>
    </citation>
    <scope>NUCLEOTIDE SEQUENCE</scope>
</reference>
<proteinExistence type="predicted"/>
<evidence type="ECO:0000313" key="3">
    <source>
        <dbReference type="Proteomes" id="UP000663874"/>
    </source>
</evidence>
<dbReference type="EMBL" id="CAJOBE010032502">
    <property type="protein sequence ID" value="CAF4297041.1"/>
    <property type="molecule type" value="Genomic_DNA"/>
</dbReference>
<feature type="region of interest" description="Disordered" evidence="1">
    <location>
        <begin position="1"/>
        <end position="34"/>
    </location>
</feature>
<evidence type="ECO:0000256" key="1">
    <source>
        <dbReference type="SAM" id="MobiDB-lite"/>
    </source>
</evidence>
<evidence type="ECO:0000313" key="2">
    <source>
        <dbReference type="EMBL" id="CAF4297041.1"/>
    </source>
</evidence>
<name>A0A820HLV0_9BILA</name>
<dbReference type="AlphaFoldDB" id="A0A820HLV0"/>
<dbReference type="Proteomes" id="UP000663874">
    <property type="component" value="Unassembled WGS sequence"/>
</dbReference>
<protein>
    <submittedName>
        <fullName evidence="2">Uncharacterized protein</fullName>
    </submittedName>
</protein>
<sequence length="34" mass="4161">DWHESIKQKFKRERKPSPMSHNFVKAKQDKYDNG</sequence>